<evidence type="ECO:0000259" key="1">
    <source>
        <dbReference type="Pfam" id="PF00534"/>
    </source>
</evidence>
<dbReference type="PANTHER" id="PTHR12526">
    <property type="entry name" value="GLYCOSYLTRANSFERASE"/>
    <property type="match status" value="1"/>
</dbReference>
<dbReference type="RefSeq" id="WP_089382789.1">
    <property type="nucleotide sequence ID" value="NZ_FZNT01000011.1"/>
</dbReference>
<dbReference type="Proteomes" id="UP000198384">
    <property type="component" value="Unassembled WGS sequence"/>
</dbReference>
<dbReference type="Pfam" id="PF00534">
    <property type="entry name" value="Glycos_transf_1"/>
    <property type="match status" value="1"/>
</dbReference>
<dbReference type="InterPro" id="IPR028098">
    <property type="entry name" value="Glyco_trans_4-like_N"/>
</dbReference>
<dbReference type="Gene3D" id="3.40.50.2000">
    <property type="entry name" value="Glycogen Phosphorylase B"/>
    <property type="match status" value="2"/>
</dbReference>
<name>A0A238YYZ4_9FLAO</name>
<dbReference type="EMBL" id="FZNT01000011">
    <property type="protein sequence ID" value="SNR75749.1"/>
    <property type="molecule type" value="Genomic_DNA"/>
</dbReference>
<reference evidence="3 4" key="1">
    <citation type="submission" date="2017-06" db="EMBL/GenBank/DDBJ databases">
        <authorList>
            <person name="Kim H.J."/>
            <person name="Triplett B.A."/>
        </authorList>
    </citation>
    <scope>NUCLEOTIDE SEQUENCE [LARGE SCALE GENOMIC DNA]</scope>
    <source>
        <strain evidence="3 4">DSM 29150</strain>
    </source>
</reference>
<gene>
    <name evidence="3" type="ORF">SAMN06265371_11180</name>
</gene>
<feature type="domain" description="Glycosyltransferase subfamily 4-like N-terminal" evidence="2">
    <location>
        <begin position="16"/>
        <end position="142"/>
    </location>
</feature>
<keyword evidence="4" id="KW-1185">Reference proteome</keyword>
<protein>
    <submittedName>
        <fullName evidence="3">Glycosyltransferase involved in cell wall bisynthesis</fullName>
    </submittedName>
</protein>
<sequence length="362" mass="41100">MKQHLKIIQLIDSLTPGGAEMMAVNIANALAEEGMQSHICATRLEGDLKLKIAANVGYLFLNKKRTIDFKAIRQLRIYIKQHQITIIHAHSSSYFLGFIMKLLNPKLRLIWHDHFGMSEALDPRPKFPLVWISRFFNATISVNTLLLEWNQHYLKVAKNVYLQNFANFNPQEIKQTELKGDEGKRIVCLANLRPQKDHLNLLKAFCIVQKVRSDWTLHLVGMDFLDAYSEKIKAYIKEHGLVNHVFLYGSCSDTSNVLAQATIGVLASSSEGLPVALLEYGLMQLPVVTTNVGECGKVIFNEQNGLVVIKENEFVVAEALEVLIKDESKRNIFGTELYEHIKVHYSKEAYTQQLIGIYCDAN</sequence>
<evidence type="ECO:0000313" key="3">
    <source>
        <dbReference type="EMBL" id="SNR75749.1"/>
    </source>
</evidence>
<proteinExistence type="predicted"/>
<dbReference type="AlphaFoldDB" id="A0A238YYZ4"/>
<feature type="domain" description="Glycosyl transferase family 1" evidence="1">
    <location>
        <begin position="171"/>
        <end position="336"/>
    </location>
</feature>
<evidence type="ECO:0000259" key="2">
    <source>
        <dbReference type="Pfam" id="PF13439"/>
    </source>
</evidence>
<accession>A0A238YYZ4</accession>
<dbReference type="OrthoDB" id="823685at2"/>
<organism evidence="3 4">
    <name type="scientific">Lutibacter agarilyticus</name>
    <dbReference type="NCBI Taxonomy" id="1109740"/>
    <lineage>
        <taxon>Bacteria</taxon>
        <taxon>Pseudomonadati</taxon>
        <taxon>Bacteroidota</taxon>
        <taxon>Flavobacteriia</taxon>
        <taxon>Flavobacteriales</taxon>
        <taxon>Flavobacteriaceae</taxon>
        <taxon>Lutibacter</taxon>
    </lineage>
</organism>
<dbReference type="SUPFAM" id="SSF53756">
    <property type="entry name" value="UDP-Glycosyltransferase/glycogen phosphorylase"/>
    <property type="match status" value="1"/>
</dbReference>
<dbReference type="GO" id="GO:0016757">
    <property type="term" value="F:glycosyltransferase activity"/>
    <property type="evidence" value="ECO:0007669"/>
    <property type="project" value="InterPro"/>
</dbReference>
<dbReference type="Pfam" id="PF13439">
    <property type="entry name" value="Glyco_transf_4"/>
    <property type="match status" value="1"/>
</dbReference>
<keyword evidence="3" id="KW-0808">Transferase</keyword>
<evidence type="ECO:0000313" key="4">
    <source>
        <dbReference type="Proteomes" id="UP000198384"/>
    </source>
</evidence>
<dbReference type="InterPro" id="IPR001296">
    <property type="entry name" value="Glyco_trans_1"/>
</dbReference>
<dbReference type="PANTHER" id="PTHR12526:SF630">
    <property type="entry name" value="GLYCOSYLTRANSFERASE"/>
    <property type="match status" value="1"/>
</dbReference>